<sequence length="879" mass="99184">MEAIISISNNLATVRHGGAQLSEMASQRAGGDCKVMDRISQVQSDVDGNFNGNTGNHNVFGNGNMIWSMQMPRDTTNLGETNEGQAMRARDGGESREASRPYWMVPYCRNIAFTGRESVIKSLEEVCKSGAHNRVALHGLGGCGKTQIALEYVYQRSGEGHFIDNADNDADFIGNTSPISKFVPQGRKGTVIFTTRSRQVAIRQGCKIIKVGKMEPEEALELFSKRFDSWHSLEDEEKEAVTMILSSVDHLPLAVVGSSAFTTENGTSPSVYWSILQENDKRARELLSERSRDVQREVDMTESILGTYFITFDRMAEQMPLAANLLGLIAFFDRQNIPEELLTRSGLEGMDDSLKFCLAIGKLVRFSLVTEVKHEGTTFYELHRLVQLSIQTYLSIEVAKQGRAAGLQAISRLFPEYEYERQNICAAYMSHAPVLTKYSTDTIAEDIVYRMAMHYMEMGSYNDAEVQIRQCIALREADNERDREGDKYSRLILLGMVHFCQGRAKEAEMVFLKVLRDIEKDSGLDHPNILALVRSLTHVLREQGRYEKLEEVVDSGALDGCEKSLGLDHPDTLIVTNILALALLEQGRYEESEVVNRRALEECEKSLGSDHQETLWAVSSLAWVLREQGRYEESEVMNRRVLEGCEKSSGPDHPETLMAANTLAVVLWEQARYEESEVMNRRVLEGYEKSLGSDHSYTLMAINNLAQVLRVQGRYEESEVMNRRALEEYEKRFGSDHPNTLAAINNLGVVLLQQGRYGESELISRRALEGYEESFGSDYPKTWMPINNLALVLRKQGKYEEAEVMSRRALERCEKCFGSDHPNTLTAIHNRTVVLREQGRYEASEVMNRRALEGYEKSLGSDHPDTLIAVNDLALVLRK</sequence>
<proteinExistence type="predicted"/>
<gene>
    <name evidence="2" type="ORF">C7212DRAFT_361355</name>
</gene>
<dbReference type="Gene3D" id="1.25.40.10">
    <property type="entry name" value="Tetratricopeptide repeat domain"/>
    <property type="match status" value="3"/>
</dbReference>
<name>A0A317T2D4_9PEZI</name>
<protein>
    <submittedName>
        <fullName evidence="2">TPR-like protein</fullName>
    </submittedName>
</protein>
<dbReference type="Pfam" id="PF13424">
    <property type="entry name" value="TPR_12"/>
    <property type="match status" value="3"/>
</dbReference>
<dbReference type="PANTHER" id="PTHR46082:SF6">
    <property type="entry name" value="AAA+ ATPASE DOMAIN-CONTAINING PROTEIN-RELATED"/>
    <property type="match status" value="1"/>
</dbReference>
<dbReference type="PRINTS" id="PR00381">
    <property type="entry name" value="KINESINLIGHT"/>
</dbReference>
<feature type="domain" description="DUF7779" evidence="1">
    <location>
        <begin position="320"/>
        <end position="395"/>
    </location>
</feature>
<dbReference type="PANTHER" id="PTHR46082">
    <property type="entry name" value="ATP/GTP-BINDING PROTEIN-RELATED"/>
    <property type="match status" value="1"/>
</dbReference>
<dbReference type="Gene3D" id="3.40.50.300">
    <property type="entry name" value="P-loop containing nucleotide triphosphate hydrolases"/>
    <property type="match status" value="1"/>
</dbReference>
<reference evidence="2 3" key="1">
    <citation type="submission" date="2018-03" db="EMBL/GenBank/DDBJ databases">
        <title>Genomes of Pezizomycetes fungi and the evolution of truffles.</title>
        <authorList>
            <person name="Murat C."/>
            <person name="Payen T."/>
            <person name="Noel B."/>
            <person name="Kuo A."/>
            <person name="Martin F.M."/>
        </authorList>
    </citation>
    <scope>NUCLEOTIDE SEQUENCE [LARGE SCALE GENOMIC DNA]</scope>
    <source>
        <strain evidence="2">091103-1</strain>
    </source>
</reference>
<dbReference type="AlphaFoldDB" id="A0A317T2D4"/>
<accession>A0A317T2D4</accession>
<dbReference type="OrthoDB" id="1658288at2759"/>
<evidence type="ECO:0000313" key="2">
    <source>
        <dbReference type="EMBL" id="PWW80868.1"/>
    </source>
</evidence>
<dbReference type="SUPFAM" id="SSF52540">
    <property type="entry name" value="P-loop containing nucleoside triphosphate hydrolases"/>
    <property type="match status" value="1"/>
</dbReference>
<dbReference type="SUPFAM" id="SSF48452">
    <property type="entry name" value="TPR-like"/>
    <property type="match status" value="1"/>
</dbReference>
<dbReference type="Pfam" id="PF13374">
    <property type="entry name" value="TPR_10"/>
    <property type="match status" value="2"/>
</dbReference>
<keyword evidence="3" id="KW-1185">Reference proteome</keyword>
<dbReference type="InterPro" id="IPR056681">
    <property type="entry name" value="DUF7779"/>
</dbReference>
<evidence type="ECO:0000313" key="3">
    <source>
        <dbReference type="Proteomes" id="UP000246991"/>
    </source>
</evidence>
<dbReference type="Pfam" id="PF25000">
    <property type="entry name" value="DUF7779"/>
    <property type="match status" value="1"/>
</dbReference>
<comment type="caution">
    <text evidence="2">The sequence shown here is derived from an EMBL/GenBank/DDBJ whole genome shotgun (WGS) entry which is preliminary data.</text>
</comment>
<dbReference type="Proteomes" id="UP000246991">
    <property type="component" value="Unassembled WGS sequence"/>
</dbReference>
<dbReference type="GO" id="GO:0043531">
    <property type="term" value="F:ADP binding"/>
    <property type="evidence" value="ECO:0007669"/>
    <property type="project" value="InterPro"/>
</dbReference>
<dbReference type="InterPro" id="IPR027417">
    <property type="entry name" value="P-loop_NTPase"/>
</dbReference>
<organism evidence="2 3">
    <name type="scientific">Tuber magnatum</name>
    <name type="common">white Piedmont truffle</name>
    <dbReference type="NCBI Taxonomy" id="42249"/>
    <lineage>
        <taxon>Eukaryota</taxon>
        <taxon>Fungi</taxon>
        <taxon>Dikarya</taxon>
        <taxon>Ascomycota</taxon>
        <taxon>Pezizomycotina</taxon>
        <taxon>Pezizomycetes</taxon>
        <taxon>Pezizales</taxon>
        <taxon>Tuberaceae</taxon>
        <taxon>Tuber</taxon>
    </lineage>
</organism>
<dbReference type="InterPro" id="IPR011990">
    <property type="entry name" value="TPR-like_helical_dom_sf"/>
</dbReference>
<dbReference type="InterPro" id="IPR019734">
    <property type="entry name" value="TPR_rpt"/>
</dbReference>
<evidence type="ECO:0000259" key="1">
    <source>
        <dbReference type="Pfam" id="PF25000"/>
    </source>
</evidence>
<dbReference type="InterPro" id="IPR053137">
    <property type="entry name" value="NLR-like"/>
</dbReference>
<dbReference type="STRING" id="42249.A0A317T2D4"/>
<dbReference type="SMART" id="SM00028">
    <property type="entry name" value="TPR"/>
    <property type="match status" value="6"/>
</dbReference>
<dbReference type="EMBL" id="PYWC01000001">
    <property type="protein sequence ID" value="PWW80868.1"/>
    <property type="molecule type" value="Genomic_DNA"/>
</dbReference>